<evidence type="ECO:0000259" key="8">
    <source>
        <dbReference type="PROSITE" id="PS50110"/>
    </source>
</evidence>
<evidence type="ECO:0000256" key="1">
    <source>
        <dbReference type="ARBA" id="ARBA00018672"/>
    </source>
</evidence>
<dbReference type="STRING" id="1838280.A6M21_02685"/>
<evidence type="ECO:0000259" key="7">
    <source>
        <dbReference type="PROSITE" id="PS01124"/>
    </source>
</evidence>
<dbReference type="PANTHER" id="PTHR43280:SF28">
    <property type="entry name" value="HTH-TYPE TRANSCRIPTIONAL ACTIVATOR RHAS"/>
    <property type="match status" value="1"/>
</dbReference>
<evidence type="ECO:0000256" key="4">
    <source>
        <dbReference type="ARBA" id="ARBA00023163"/>
    </source>
</evidence>
<dbReference type="PROSITE" id="PS01124">
    <property type="entry name" value="HTH_ARAC_FAMILY_2"/>
    <property type="match status" value="1"/>
</dbReference>
<dbReference type="SMART" id="SM00342">
    <property type="entry name" value="HTH_ARAC"/>
    <property type="match status" value="1"/>
</dbReference>
<dbReference type="InterPro" id="IPR011006">
    <property type="entry name" value="CheY-like_superfamily"/>
</dbReference>
<dbReference type="Pfam" id="PF12833">
    <property type="entry name" value="HTH_18"/>
    <property type="match status" value="1"/>
</dbReference>
<dbReference type="InterPro" id="IPR001789">
    <property type="entry name" value="Sig_transdc_resp-reg_receiver"/>
</dbReference>
<dbReference type="GO" id="GO:0043565">
    <property type="term" value="F:sequence-specific DNA binding"/>
    <property type="evidence" value="ECO:0007669"/>
    <property type="project" value="InterPro"/>
</dbReference>
<gene>
    <name evidence="9" type="ORF">A6M21_02685</name>
</gene>
<dbReference type="InterPro" id="IPR018062">
    <property type="entry name" value="HTH_AraC-typ_CS"/>
</dbReference>
<dbReference type="GO" id="GO:0000160">
    <property type="term" value="P:phosphorelay signal transduction system"/>
    <property type="evidence" value="ECO:0007669"/>
    <property type="project" value="InterPro"/>
</dbReference>
<feature type="modified residue" description="4-aspartylphosphate" evidence="6">
    <location>
        <position position="55"/>
    </location>
</feature>
<sequence length="361" mass="39602">MYSILLVEDEELERKFLRHLVENCGRPVRVAGEAANGKEAVELAEMLNPDIVLMDIRMPGMDGLEATARIKAKNPAVEVIIITAHGRFSYSQQAIKNKVSDYLLKPVQPEVLAEALDRVITGLEAQPPGVERFLATAPALNAAASDLVKAIRYCDAGTARQSVNRLVDGFLSETGHPDREQLAAFAFEMLVTAGQGLLAAGAGEVAVSSQQNDLAREIKNISSLPGLVAWAEKVYRVHISWVQEHNATGDRAVIRRVQEYMRRHYSRGVTLEEAAGYVHLSPAYLSRLFKQKTGSSFVEHLTALRLEGAKELLIASDQTIDQIATTVGFKNNSYFTAVFKKREGVTPSEFRARGQADGSRA</sequence>
<dbReference type="Proteomes" id="UP000078532">
    <property type="component" value="Unassembled WGS sequence"/>
</dbReference>
<keyword evidence="3" id="KW-0238">DNA-binding</keyword>
<feature type="domain" description="Response regulatory" evidence="8">
    <location>
        <begin position="3"/>
        <end position="120"/>
    </location>
</feature>
<reference evidence="9 10" key="1">
    <citation type="submission" date="2016-04" db="EMBL/GenBank/DDBJ databases">
        <authorList>
            <person name="Evans L.H."/>
            <person name="Alamgir A."/>
            <person name="Owens N."/>
            <person name="Weber N.D."/>
            <person name="Virtaneva K."/>
            <person name="Barbian K."/>
            <person name="Babar A."/>
            <person name="Rosenke K."/>
        </authorList>
    </citation>
    <scope>NUCLEOTIDE SEQUENCE [LARGE SCALE GENOMIC DNA]</scope>
    <source>
        <strain evidence="9 10">LMa1</strain>
    </source>
</reference>
<dbReference type="OrthoDB" id="324626at2"/>
<dbReference type="PRINTS" id="PR00032">
    <property type="entry name" value="HTHARAC"/>
</dbReference>
<proteinExistence type="predicted"/>
<dbReference type="PANTHER" id="PTHR43280">
    <property type="entry name" value="ARAC-FAMILY TRANSCRIPTIONAL REGULATOR"/>
    <property type="match status" value="1"/>
</dbReference>
<evidence type="ECO:0000256" key="3">
    <source>
        <dbReference type="ARBA" id="ARBA00023125"/>
    </source>
</evidence>
<evidence type="ECO:0000256" key="5">
    <source>
        <dbReference type="ARBA" id="ARBA00024867"/>
    </source>
</evidence>
<dbReference type="InterPro" id="IPR018060">
    <property type="entry name" value="HTH_AraC"/>
</dbReference>
<dbReference type="AlphaFoldDB" id="A0A1B7LJJ3"/>
<feature type="domain" description="HTH araC/xylS-type" evidence="7">
    <location>
        <begin position="255"/>
        <end position="353"/>
    </location>
</feature>
<dbReference type="SMART" id="SM00448">
    <property type="entry name" value="REC"/>
    <property type="match status" value="1"/>
</dbReference>
<keyword evidence="2" id="KW-0805">Transcription regulation</keyword>
<comment type="caution">
    <text evidence="9">The sequence shown here is derived from an EMBL/GenBank/DDBJ whole genome shotgun (WGS) entry which is preliminary data.</text>
</comment>
<name>A0A1B7LJJ3_9FIRM</name>
<evidence type="ECO:0000256" key="2">
    <source>
        <dbReference type="ARBA" id="ARBA00023015"/>
    </source>
</evidence>
<evidence type="ECO:0000256" key="6">
    <source>
        <dbReference type="PROSITE-ProRule" id="PRU00169"/>
    </source>
</evidence>
<protein>
    <recommendedName>
        <fullName evidence="1">Stage 0 sporulation protein A homolog</fullName>
    </recommendedName>
</protein>
<dbReference type="PROSITE" id="PS00041">
    <property type="entry name" value="HTH_ARAC_FAMILY_1"/>
    <property type="match status" value="1"/>
</dbReference>
<dbReference type="SUPFAM" id="SSF52172">
    <property type="entry name" value="CheY-like"/>
    <property type="match status" value="1"/>
</dbReference>
<dbReference type="RefSeq" id="WP_066666055.1">
    <property type="nucleotide sequence ID" value="NZ_LYVF01000009.1"/>
</dbReference>
<dbReference type="GO" id="GO:0003700">
    <property type="term" value="F:DNA-binding transcription factor activity"/>
    <property type="evidence" value="ECO:0007669"/>
    <property type="project" value="InterPro"/>
</dbReference>
<dbReference type="InterPro" id="IPR020449">
    <property type="entry name" value="Tscrpt_reg_AraC-type_HTH"/>
</dbReference>
<dbReference type="InterPro" id="IPR009057">
    <property type="entry name" value="Homeodomain-like_sf"/>
</dbReference>
<evidence type="ECO:0000313" key="9">
    <source>
        <dbReference type="EMBL" id="OAT86739.1"/>
    </source>
</evidence>
<keyword evidence="6" id="KW-0597">Phosphoprotein</keyword>
<dbReference type="Pfam" id="PF00072">
    <property type="entry name" value="Response_reg"/>
    <property type="match status" value="1"/>
</dbReference>
<comment type="function">
    <text evidence="5">May play the central regulatory role in sporulation. It may be an element of the effector pathway responsible for the activation of sporulation genes in response to nutritional stress. Spo0A may act in concert with spo0H (a sigma factor) to control the expression of some genes that are critical to the sporulation process.</text>
</comment>
<organism evidence="9 10">
    <name type="scientific">Desulfotomaculum copahuensis</name>
    <dbReference type="NCBI Taxonomy" id="1838280"/>
    <lineage>
        <taxon>Bacteria</taxon>
        <taxon>Bacillati</taxon>
        <taxon>Bacillota</taxon>
        <taxon>Clostridia</taxon>
        <taxon>Eubacteriales</taxon>
        <taxon>Desulfotomaculaceae</taxon>
        <taxon>Desulfotomaculum</taxon>
    </lineage>
</organism>
<dbReference type="Gene3D" id="1.10.10.60">
    <property type="entry name" value="Homeodomain-like"/>
    <property type="match status" value="2"/>
</dbReference>
<dbReference type="PROSITE" id="PS50110">
    <property type="entry name" value="RESPONSE_REGULATORY"/>
    <property type="match status" value="1"/>
</dbReference>
<keyword evidence="4" id="KW-0804">Transcription</keyword>
<accession>A0A1B7LJJ3</accession>
<dbReference type="EMBL" id="LYVF01000009">
    <property type="protein sequence ID" value="OAT86739.1"/>
    <property type="molecule type" value="Genomic_DNA"/>
</dbReference>
<dbReference type="SUPFAM" id="SSF46689">
    <property type="entry name" value="Homeodomain-like"/>
    <property type="match status" value="2"/>
</dbReference>
<keyword evidence="10" id="KW-1185">Reference proteome</keyword>
<evidence type="ECO:0000313" key="10">
    <source>
        <dbReference type="Proteomes" id="UP000078532"/>
    </source>
</evidence>
<dbReference type="Gene3D" id="3.40.50.2300">
    <property type="match status" value="1"/>
</dbReference>
<dbReference type="CDD" id="cd17536">
    <property type="entry name" value="REC_YesN-like"/>
    <property type="match status" value="1"/>
</dbReference>